<protein>
    <submittedName>
        <fullName evidence="1">Uncharacterized protein</fullName>
    </submittedName>
</protein>
<evidence type="ECO:0000313" key="1">
    <source>
        <dbReference type="EMBL" id="JAH75567.1"/>
    </source>
</evidence>
<reference evidence="1" key="2">
    <citation type="journal article" date="2015" name="Fish Shellfish Immunol.">
        <title>Early steps in the European eel (Anguilla anguilla)-Vibrio vulnificus interaction in the gills: Role of the RtxA13 toxin.</title>
        <authorList>
            <person name="Callol A."/>
            <person name="Pajuelo D."/>
            <person name="Ebbesson L."/>
            <person name="Teles M."/>
            <person name="MacKenzie S."/>
            <person name="Amaro C."/>
        </authorList>
    </citation>
    <scope>NUCLEOTIDE SEQUENCE</scope>
</reference>
<dbReference type="AlphaFoldDB" id="A0A0E9VBY6"/>
<dbReference type="EMBL" id="GBXM01033010">
    <property type="protein sequence ID" value="JAH75567.1"/>
    <property type="molecule type" value="Transcribed_RNA"/>
</dbReference>
<organism evidence="1">
    <name type="scientific">Anguilla anguilla</name>
    <name type="common">European freshwater eel</name>
    <name type="synonym">Muraena anguilla</name>
    <dbReference type="NCBI Taxonomy" id="7936"/>
    <lineage>
        <taxon>Eukaryota</taxon>
        <taxon>Metazoa</taxon>
        <taxon>Chordata</taxon>
        <taxon>Craniata</taxon>
        <taxon>Vertebrata</taxon>
        <taxon>Euteleostomi</taxon>
        <taxon>Actinopterygii</taxon>
        <taxon>Neopterygii</taxon>
        <taxon>Teleostei</taxon>
        <taxon>Anguilliformes</taxon>
        <taxon>Anguillidae</taxon>
        <taxon>Anguilla</taxon>
    </lineage>
</organism>
<reference evidence="1" key="1">
    <citation type="submission" date="2014-11" db="EMBL/GenBank/DDBJ databases">
        <authorList>
            <person name="Amaro Gonzalez C."/>
        </authorList>
    </citation>
    <scope>NUCLEOTIDE SEQUENCE</scope>
</reference>
<accession>A0A0E9VBY6</accession>
<sequence length="33" mass="3632">MHIVKTIIKSLDYISGGKKTLAFFHKMAEAGVP</sequence>
<name>A0A0E9VBY6_ANGAN</name>
<proteinExistence type="predicted"/>